<dbReference type="Pfam" id="PF24320">
    <property type="entry name" value="DUF7492"/>
    <property type="match status" value="1"/>
</dbReference>
<feature type="domain" description="DUF7492" evidence="3">
    <location>
        <begin position="19"/>
        <end position="266"/>
    </location>
</feature>
<dbReference type="AlphaFoldDB" id="A0A9P8Y3B4"/>
<feature type="compositionally biased region" description="Low complexity" evidence="1">
    <location>
        <begin position="493"/>
        <end position="564"/>
    </location>
</feature>
<evidence type="ECO:0000313" key="4">
    <source>
        <dbReference type="EMBL" id="KAH7027719.1"/>
    </source>
</evidence>
<evidence type="ECO:0000313" key="5">
    <source>
        <dbReference type="Proteomes" id="UP000756346"/>
    </source>
</evidence>
<feature type="compositionally biased region" description="Low complexity" evidence="1">
    <location>
        <begin position="442"/>
        <end position="461"/>
    </location>
</feature>
<organism evidence="4 5">
    <name type="scientific">Microdochium trichocladiopsis</name>
    <dbReference type="NCBI Taxonomy" id="1682393"/>
    <lineage>
        <taxon>Eukaryota</taxon>
        <taxon>Fungi</taxon>
        <taxon>Dikarya</taxon>
        <taxon>Ascomycota</taxon>
        <taxon>Pezizomycotina</taxon>
        <taxon>Sordariomycetes</taxon>
        <taxon>Xylariomycetidae</taxon>
        <taxon>Xylariales</taxon>
        <taxon>Microdochiaceae</taxon>
        <taxon>Microdochium</taxon>
    </lineage>
</organism>
<name>A0A9P8Y3B4_9PEZI</name>
<comment type="caution">
    <text evidence="4">The sequence shown here is derived from an EMBL/GenBank/DDBJ whole genome shotgun (WGS) entry which is preliminary data.</text>
</comment>
<reference evidence="4" key="1">
    <citation type="journal article" date="2021" name="Nat. Commun.">
        <title>Genetic determinants of endophytism in the Arabidopsis root mycobiome.</title>
        <authorList>
            <person name="Mesny F."/>
            <person name="Miyauchi S."/>
            <person name="Thiergart T."/>
            <person name="Pickel B."/>
            <person name="Atanasova L."/>
            <person name="Karlsson M."/>
            <person name="Huettel B."/>
            <person name="Barry K.W."/>
            <person name="Haridas S."/>
            <person name="Chen C."/>
            <person name="Bauer D."/>
            <person name="Andreopoulos W."/>
            <person name="Pangilinan J."/>
            <person name="LaButti K."/>
            <person name="Riley R."/>
            <person name="Lipzen A."/>
            <person name="Clum A."/>
            <person name="Drula E."/>
            <person name="Henrissat B."/>
            <person name="Kohler A."/>
            <person name="Grigoriev I.V."/>
            <person name="Martin F.M."/>
            <person name="Hacquard S."/>
        </authorList>
    </citation>
    <scope>NUCLEOTIDE SEQUENCE</scope>
    <source>
        <strain evidence="4">MPI-CAGE-CH-0230</strain>
    </source>
</reference>
<sequence>MAYRAAKTIVALLAVAPLASAHSWVEFLKRINSDGSFSKSTGYPIPYIARGAPGYSDDAMLNKILDKTSNPSVCKQGNFDYSQDAPRLAAAAGDYIAMQYQENGHVTQPGITQRPFRGGNVYIYGTLKDVKSTGINDVLYSWNAQGTGGDKRGTLLATHFFDDGQCYQNLGGVEPDPKDKIYTQRHTKFGVDSIDCQSDFRLPSNLPDQGIYNVMWVWDWPLITSEHTNVTETYTSCAEIQLKPKKSNTSSKINFASNHNVTNAAIKSQVHTLIEAVTLGQGTNSPPAPTGAAPTTPTAGGPTSTGPATVTVTVTAEPVTTTVFHTVTVGNTQDPTLPLPGLPTQFLPPFPTENPILAPTNLPTEFLPGLPTDLPTVFPTSLPPASTPSSSSLSQPSTFQTSVRSSSSSSSSASSLPSTASAASSTSSTVTTDNALQSGLPTTTSSSFSSEIESTSSTVTTDDGPLPGFPTRTSSSISSATISDDGPVPGFPSATSKSQDVQSSSSSAEASSSSQQSSKAADSTTSSTATSHHSTEPTSDAAPRPTETTTSSPAVTPAPEPTSELTKPSSAPTTFVPVTSVEGFL</sequence>
<dbReference type="EMBL" id="JAGTJQ010000007">
    <property type="protein sequence ID" value="KAH7027719.1"/>
    <property type="molecule type" value="Genomic_DNA"/>
</dbReference>
<dbReference type="RefSeq" id="XP_046010518.1">
    <property type="nucleotide sequence ID" value="XM_046159054.1"/>
</dbReference>
<dbReference type="InterPro" id="IPR055915">
    <property type="entry name" value="DUF7492"/>
</dbReference>
<keyword evidence="5" id="KW-1185">Reference proteome</keyword>
<feature type="region of interest" description="Disordered" evidence="1">
    <location>
        <begin position="367"/>
        <end position="585"/>
    </location>
</feature>
<protein>
    <recommendedName>
        <fullName evidence="3">DUF7492 domain-containing protein</fullName>
    </recommendedName>
</protein>
<dbReference type="OrthoDB" id="64281at2759"/>
<evidence type="ECO:0000256" key="1">
    <source>
        <dbReference type="SAM" id="MobiDB-lite"/>
    </source>
</evidence>
<gene>
    <name evidence="4" type="ORF">B0I36DRAFT_364886</name>
</gene>
<evidence type="ECO:0000256" key="2">
    <source>
        <dbReference type="SAM" id="SignalP"/>
    </source>
</evidence>
<dbReference type="Proteomes" id="UP000756346">
    <property type="component" value="Unassembled WGS sequence"/>
</dbReference>
<feature type="signal peptide" evidence="2">
    <location>
        <begin position="1"/>
        <end position="21"/>
    </location>
</feature>
<keyword evidence="2" id="KW-0732">Signal</keyword>
<dbReference type="GeneID" id="70188600"/>
<accession>A0A9P8Y3B4</accession>
<feature type="compositionally biased region" description="Low complexity" evidence="1">
    <location>
        <begin position="282"/>
        <end position="306"/>
    </location>
</feature>
<feature type="compositionally biased region" description="Polar residues" evidence="1">
    <location>
        <begin position="565"/>
        <end position="577"/>
    </location>
</feature>
<feature type="region of interest" description="Disordered" evidence="1">
    <location>
        <begin position="280"/>
        <end position="306"/>
    </location>
</feature>
<proteinExistence type="predicted"/>
<feature type="chain" id="PRO_5040155468" description="DUF7492 domain-containing protein" evidence="2">
    <location>
        <begin position="22"/>
        <end position="585"/>
    </location>
</feature>
<evidence type="ECO:0000259" key="3">
    <source>
        <dbReference type="Pfam" id="PF24320"/>
    </source>
</evidence>
<feature type="compositionally biased region" description="Low complexity" evidence="1">
    <location>
        <begin position="473"/>
        <end position="483"/>
    </location>
</feature>
<feature type="compositionally biased region" description="Low complexity" evidence="1">
    <location>
        <begin position="387"/>
        <end position="432"/>
    </location>
</feature>